<sequence>MKPLFAALSLELPAGVTPSGRVRLFPAGTFRGLDGRPKECTAWVMNAVCAQRLINQVNNQKTELCFDYEHQTLRAMQNGKPAPASGWFKSLEWVEGDGLYATDVRWTDAASAMICAREYRYISPWFRYSATTGEVLSLVNVALTNIPALDDLDEVAQAAACRLAALSQTPSEQEISPMDEEQISNLLANLRWIFNLPETATAEDIKAEIDKVITAMSGGQGTAAASQGLMSWIEAKDNQLTEQTTAMAALSAIAYDPAKHVPIEALNDALQRLAQAERANAGHQVNDVVQAALSDGRLLPSMEDWARQLGQKDMTALQTYLDNATPLAALSQLQTNGTAPSGAVTTKQQQDTGVTALDDEAQAICSSLGLDPQDMAQEIAAITGGH</sequence>
<dbReference type="PIRSF" id="PIRSF016624">
    <property type="entry name" value="Mu_prophg_I"/>
    <property type="match status" value="1"/>
</dbReference>
<gene>
    <name evidence="1" type="ORF">BH006_14105</name>
</gene>
<evidence type="ECO:0000313" key="1">
    <source>
        <dbReference type="EMBL" id="OEH99105.1"/>
    </source>
</evidence>
<dbReference type="AlphaFoldDB" id="A0A3F3IH62"/>
<reference evidence="1" key="1">
    <citation type="submission" date="2016-09" db="EMBL/GenBank/DDBJ databases">
        <title>Whole Genome Sequencing of Salmonella enterica subsp. enterica serovar Nottingham.</title>
        <authorList>
            <person name="Zheng J."/>
            <person name="Wang H."/>
        </authorList>
    </citation>
    <scope>NUCLEOTIDE SEQUENCE [LARGE SCALE GENOMIC DNA]</scope>
    <source>
        <strain evidence="1">CFSAN055411</strain>
    </source>
</reference>
<dbReference type="Proteomes" id="UP000852880">
    <property type="component" value="Unassembled WGS sequence"/>
</dbReference>
<dbReference type="Pfam" id="PF10123">
    <property type="entry name" value="Mu-like_Pro"/>
    <property type="match status" value="1"/>
</dbReference>
<evidence type="ECO:0008006" key="2">
    <source>
        <dbReference type="Google" id="ProtNLM"/>
    </source>
</evidence>
<accession>A0A3F3IH62</accession>
<dbReference type="RefSeq" id="WP_069721039.1">
    <property type="nucleotide sequence ID" value="NZ_MJEL01000004.1"/>
</dbReference>
<dbReference type="EMBL" id="MJEL01000004">
    <property type="protein sequence ID" value="OEH99105.1"/>
    <property type="molecule type" value="Genomic_DNA"/>
</dbReference>
<dbReference type="InterPro" id="IPR012106">
    <property type="entry name" value="Phage_Mu_Gp1"/>
</dbReference>
<comment type="caution">
    <text evidence="1">The sequence shown here is derived from an EMBL/GenBank/DDBJ whole genome shotgun (WGS) entry which is preliminary data.</text>
</comment>
<proteinExistence type="predicted"/>
<organism evidence="1">
    <name type="scientific">Salmonella enterica</name>
    <name type="common">Salmonella choleraesuis</name>
    <dbReference type="NCBI Taxonomy" id="28901"/>
    <lineage>
        <taxon>Bacteria</taxon>
        <taxon>Pseudomonadati</taxon>
        <taxon>Pseudomonadota</taxon>
        <taxon>Gammaproteobacteria</taxon>
        <taxon>Enterobacterales</taxon>
        <taxon>Enterobacteriaceae</taxon>
        <taxon>Salmonella</taxon>
    </lineage>
</organism>
<protein>
    <recommendedName>
        <fullName evidence="2">Protease</fullName>
    </recommendedName>
</protein>
<name>A0A3F3IH62_SALER</name>